<dbReference type="Pfam" id="PF00956">
    <property type="entry name" value="NAP"/>
    <property type="match status" value="1"/>
</dbReference>
<dbReference type="InterPro" id="IPR002164">
    <property type="entry name" value="NAP_family"/>
</dbReference>
<dbReference type="InterPro" id="IPR037231">
    <property type="entry name" value="NAP-like_sf"/>
</dbReference>
<name>A0AA36CJH7_9BILA</name>
<dbReference type="Proteomes" id="UP001177023">
    <property type="component" value="Unassembled WGS sequence"/>
</dbReference>
<dbReference type="PANTHER" id="PTHR11875">
    <property type="entry name" value="TESTIS-SPECIFIC Y-ENCODED PROTEIN"/>
    <property type="match status" value="1"/>
</dbReference>
<feature type="region of interest" description="Disordered" evidence="3">
    <location>
        <begin position="252"/>
        <end position="277"/>
    </location>
</feature>
<evidence type="ECO:0000256" key="3">
    <source>
        <dbReference type="SAM" id="MobiDB-lite"/>
    </source>
</evidence>
<reference evidence="4" key="1">
    <citation type="submission" date="2023-06" db="EMBL/GenBank/DDBJ databases">
        <authorList>
            <person name="Delattre M."/>
        </authorList>
    </citation>
    <scope>NUCLEOTIDE SEQUENCE</scope>
    <source>
        <strain evidence="4">AF72</strain>
    </source>
</reference>
<dbReference type="Gene3D" id="1.20.5.1500">
    <property type="match status" value="1"/>
</dbReference>
<evidence type="ECO:0000313" key="4">
    <source>
        <dbReference type="EMBL" id="CAJ0569416.1"/>
    </source>
</evidence>
<evidence type="ECO:0000256" key="1">
    <source>
        <dbReference type="ARBA" id="ARBA00009947"/>
    </source>
</evidence>
<feature type="non-terminal residue" evidence="4">
    <location>
        <position position="1"/>
    </location>
</feature>
<comment type="similarity">
    <text evidence="1 2">Belongs to the nucleosome assembly protein (NAP) family.</text>
</comment>
<feature type="compositionally biased region" description="Pro residues" evidence="3">
    <location>
        <begin position="252"/>
        <end position="265"/>
    </location>
</feature>
<organism evidence="4 5">
    <name type="scientific">Mesorhabditis spiculigera</name>
    <dbReference type="NCBI Taxonomy" id="96644"/>
    <lineage>
        <taxon>Eukaryota</taxon>
        <taxon>Metazoa</taxon>
        <taxon>Ecdysozoa</taxon>
        <taxon>Nematoda</taxon>
        <taxon>Chromadorea</taxon>
        <taxon>Rhabditida</taxon>
        <taxon>Rhabditina</taxon>
        <taxon>Rhabditomorpha</taxon>
        <taxon>Rhabditoidea</taxon>
        <taxon>Rhabditidae</taxon>
        <taxon>Mesorhabditinae</taxon>
        <taxon>Mesorhabditis</taxon>
    </lineage>
</organism>
<protein>
    <submittedName>
        <fullName evidence="4">Uncharacterized protein</fullName>
    </submittedName>
</protein>
<dbReference type="GO" id="GO:0006334">
    <property type="term" value="P:nucleosome assembly"/>
    <property type="evidence" value="ECO:0007669"/>
    <property type="project" value="InterPro"/>
</dbReference>
<sequence length="277" mass="31934">MAAQWPQRYDEAELQELDSLIPEEARNLLRELDEVQTELDAIADRESDEVILIEHKFGLRRAPHFADRAQVVDKIPEFWFTVIMNHPQISSLIEEDEEPLLSFLKNIELEWKGDPRDGFQLIFRFYPNPFIENQEVIKDYWTRAEPEPYCTTTEILWLQEKIGVYEHNEEEPMFGLSFCGWLFTNMNPRFDDVAEIIRDDIWLSPLNYFMAPDIEYDDEDFDIADQANQGLGPPPPLPAAIGVIQGPILPPLHPANPNLPHPAPAPSRGSTLLTPNS</sequence>
<dbReference type="Gene3D" id="3.30.1120.90">
    <property type="entry name" value="Nucleosome assembly protein"/>
    <property type="match status" value="1"/>
</dbReference>
<gene>
    <name evidence="4" type="ORF">MSPICULIGERA_LOCUS7897</name>
</gene>
<dbReference type="AlphaFoldDB" id="A0AA36CJH7"/>
<feature type="compositionally biased region" description="Polar residues" evidence="3">
    <location>
        <begin position="268"/>
        <end position="277"/>
    </location>
</feature>
<evidence type="ECO:0000256" key="2">
    <source>
        <dbReference type="RuleBase" id="RU003876"/>
    </source>
</evidence>
<keyword evidence="5" id="KW-1185">Reference proteome</keyword>
<dbReference type="GO" id="GO:0005634">
    <property type="term" value="C:nucleus"/>
    <property type="evidence" value="ECO:0007669"/>
    <property type="project" value="InterPro"/>
</dbReference>
<proteinExistence type="inferred from homology"/>
<dbReference type="SUPFAM" id="SSF143113">
    <property type="entry name" value="NAP-like"/>
    <property type="match status" value="1"/>
</dbReference>
<evidence type="ECO:0000313" key="5">
    <source>
        <dbReference type="Proteomes" id="UP001177023"/>
    </source>
</evidence>
<comment type="caution">
    <text evidence="4">The sequence shown here is derived from an EMBL/GenBank/DDBJ whole genome shotgun (WGS) entry which is preliminary data.</text>
</comment>
<dbReference type="EMBL" id="CATQJA010002028">
    <property type="protein sequence ID" value="CAJ0569416.1"/>
    <property type="molecule type" value="Genomic_DNA"/>
</dbReference>
<accession>A0AA36CJH7</accession>